<dbReference type="Proteomes" id="UP000494163">
    <property type="component" value="Chromosome 3R"/>
</dbReference>
<dbReference type="Gene3D" id="3.10.450.50">
    <property type="match status" value="1"/>
</dbReference>
<evidence type="ECO:0000256" key="6">
    <source>
        <dbReference type="ARBA" id="ARBA00022816"/>
    </source>
</evidence>
<protein>
    <submittedName>
        <fullName evidence="10">Nxf4</fullName>
    </submittedName>
</protein>
<dbReference type="PROSITE" id="PS50177">
    <property type="entry name" value="NTF2_DOMAIN"/>
    <property type="match status" value="1"/>
</dbReference>
<dbReference type="GO" id="GO:0003723">
    <property type="term" value="F:RNA binding"/>
    <property type="evidence" value="ECO:0007669"/>
    <property type="project" value="TreeGrafter"/>
</dbReference>
<dbReference type="FunFam" id="1.10.8.10:FF:000018">
    <property type="entry name" value="Nuclear RNA export factor 1"/>
    <property type="match status" value="1"/>
</dbReference>
<comment type="subcellular location">
    <subcellularLocation>
        <location evidence="1">Nucleus</location>
    </subcellularLocation>
</comment>
<dbReference type="SUPFAM" id="SSF54427">
    <property type="entry name" value="NTF2-like"/>
    <property type="match status" value="1"/>
</dbReference>
<evidence type="ECO:0000256" key="3">
    <source>
        <dbReference type="ARBA" id="ARBA00022448"/>
    </source>
</evidence>
<dbReference type="InterPro" id="IPR032675">
    <property type="entry name" value="LRR_dom_sf"/>
</dbReference>
<evidence type="ECO:0000259" key="8">
    <source>
        <dbReference type="PROSITE" id="PS50177"/>
    </source>
</evidence>
<dbReference type="PANTHER" id="PTHR10662">
    <property type="entry name" value="NUCLEAR RNA EXPORT FACTOR"/>
    <property type="match status" value="1"/>
</dbReference>
<dbReference type="InterPro" id="IPR009060">
    <property type="entry name" value="UBA-like_sf"/>
</dbReference>
<evidence type="ECO:0000256" key="5">
    <source>
        <dbReference type="ARBA" id="ARBA00022737"/>
    </source>
</evidence>
<dbReference type="InterPro" id="IPR005637">
    <property type="entry name" value="TAP_C_dom"/>
</dbReference>
<proteinExistence type="inferred from homology"/>
<dbReference type="GO" id="GO:0005634">
    <property type="term" value="C:nucleus"/>
    <property type="evidence" value="ECO:0007669"/>
    <property type="project" value="UniProtKB-SubCell"/>
</dbReference>
<dbReference type="GO" id="GO:0016973">
    <property type="term" value="P:poly(A)+ mRNA export from nucleus"/>
    <property type="evidence" value="ECO:0007669"/>
    <property type="project" value="TreeGrafter"/>
</dbReference>
<dbReference type="InterPro" id="IPR018222">
    <property type="entry name" value="Nuclear_transport_factor_2_euk"/>
</dbReference>
<dbReference type="EMBL" id="CP012526">
    <property type="protein sequence ID" value="ALC46971.1"/>
    <property type="molecule type" value="Genomic_DNA"/>
</dbReference>
<comment type="similarity">
    <text evidence="2">Belongs to the NXF family.</text>
</comment>
<keyword evidence="7" id="KW-0539">Nucleus</keyword>
<dbReference type="PANTHER" id="PTHR10662:SF22">
    <property type="entry name" value="NUCLEAR RNA EXPORT FACTOR 1"/>
    <property type="match status" value="1"/>
</dbReference>
<evidence type="ECO:0000256" key="1">
    <source>
        <dbReference type="ARBA" id="ARBA00004123"/>
    </source>
</evidence>
<keyword evidence="3" id="KW-0813">Transport</keyword>
<dbReference type="AlphaFoldDB" id="A0A0M4EJC1"/>
<dbReference type="SMART" id="SM00804">
    <property type="entry name" value="TAP_C"/>
    <property type="match status" value="1"/>
</dbReference>
<dbReference type="SUPFAM" id="SSF46934">
    <property type="entry name" value="UBA-like"/>
    <property type="match status" value="1"/>
</dbReference>
<gene>
    <name evidence="10" type="ORF">Dbus_chr3Rg1721</name>
</gene>
<feature type="domain" description="TAP-C" evidence="9">
    <location>
        <begin position="453"/>
        <end position="508"/>
    </location>
</feature>
<name>A0A0M4EJC1_DROBS</name>
<organism evidence="10 11">
    <name type="scientific">Drosophila busckii</name>
    <name type="common">Fruit fly</name>
    <dbReference type="NCBI Taxonomy" id="30019"/>
    <lineage>
        <taxon>Eukaryota</taxon>
        <taxon>Metazoa</taxon>
        <taxon>Ecdysozoa</taxon>
        <taxon>Arthropoda</taxon>
        <taxon>Hexapoda</taxon>
        <taxon>Insecta</taxon>
        <taxon>Pterygota</taxon>
        <taxon>Neoptera</taxon>
        <taxon>Endopterygota</taxon>
        <taxon>Diptera</taxon>
        <taxon>Brachycera</taxon>
        <taxon>Muscomorpha</taxon>
        <taxon>Ephydroidea</taxon>
        <taxon>Drosophilidae</taxon>
        <taxon>Drosophila</taxon>
    </lineage>
</organism>
<feature type="domain" description="NTF2" evidence="8">
    <location>
        <begin position="309"/>
        <end position="445"/>
    </location>
</feature>
<evidence type="ECO:0000259" key="9">
    <source>
        <dbReference type="PROSITE" id="PS51281"/>
    </source>
</evidence>
<keyword evidence="4" id="KW-0433">Leucine-rich repeat</keyword>
<accession>A0A0M4EJC1</accession>
<dbReference type="PROSITE" id="PS51281">
    <property type="entry name" value="TAP_C"/>
    <property type="match status" value="1"/>
</dbReference>
<dbReference type="InterPro" id="IPR032710">
    <property type="entry name" value="NTF2-like_dom_sf"/>
</dbReference>
<evidence type="ECO:0000256" key="2">
    <source>
        <dbReference type="ARBA" id="ARBA00009285"/>
    </source>
</evidence>
<keyword evidence="5" id="KW-0677">Repeat</keyword>
<evidence type="ECO:0000313" key="10">
    <source>
        <dbReference type="EMBL" id="ALC46971.1"/>
    </source>
</evidence>
<dbReference type="Gene3D" id="1.10.8.10">
    <property type="entry name" value="DNA helicase RuvA subunit, C-terminal domain"/>
    <property type="match status" value="1"/>
</dbReference>
<dbReference type="Pfam" id="PF03943">
    <property type="entry name" value="TAP_C"/>
    <property type="match status" value="1"/>
</dbReference>
<evidence type="ECO:0000256" key="7">
    <source>
        <dbReference type="ARBA" id="ARBA00023242"/>
    </source>
</evidence>
<dbReference type="SMR" id="A0A0M4EJC1"/>
<sequence>MELDENDAKSTQCLPAIEWSVREACPESLPRLHRPLPISHHGWYRVVVFTMLTPPEVLRQLQWHLMIRKLRYYYFHEGGEEDVAEDEHASFTFYVKSYKLANALLQRGQHLALAILRVSDKPPQLQVDAAYRWKLRKLLLLRYDEKRRSLNLRRFYADKHWRREFCALQQFELLEACFEIMAQELPQLRHLRLDHNYLVHLGAFSGVEQLLPQLKSISLRRNELNDVRLLSMLQPLHITELNVRRNPLPRNYKQQLLQMLPQLRKLNGHRIRIRVSSELKLLPNVKPELLLPEFKAAYVTKRARGLIAKIRGLVLLYLRAFDRSDCCKRHLTLKRFYQKPALFSLSFSKQLASILPYAAWAKKQLVSRYELLCMFERWPQTKHLLPTLTLDVMLFRPLMLQLVLTGCYNETLGKLKLRRYFVRNLWLTRDDEQSAFRIANELMYLGRPELLSRSQRAARAKLAANTRMNKRWACKLLEDTNWDYQQALLAFKQLQSQRQIPDKAFTKESEPCALCVENSQCVCKGN</sequence>
<dbReference type="OrthoDB" id="25872at2759"/>
<evidence type="ECO:0000256" key="4">
    <source>
        <dbReference type="ARBA" id="ARBA00022614"/>
    </source>
</evidence>
<keyword evidence="6" id="KW-0509">mRNA transport</keyword>
<evidence type="ECO:0000313" key="11">
    <source>
        <dbReference type="Proteomes" id="UP000494163"/>
    </source>
</evidence>
<dbReference type="STRING" id="30019.A0A0M4EJC1"/>
<dbReference type="InterPro" id="IPR030217">
    <property type="entry name" value="NXF_fam"/>
</dbReference>
<keyword evidence="11" id="KW-1185">Reference proteome</keyword>
<dbReference type="OMA" id="CALQQFE"/>
<dbReference type="SUPFAM" id="SSF52058">
    <property type="entry name" value="L domain-like"/>
    <property type="match status" value="1"/>
</dbReference>
<dbReference type="Gene3D" id="3.80.10.10">
    <property type="entry name" value="Ribonuclease Inhibitor"/>
    <property type="match status" value="1"/>
</dbReference>
<dbReference type="InterPro" id="IPR057125">
    <property type="entry name" value="NXF1/2/3/5-like_LRR"/>
</dbReference>
<reference evidence="10 11" key="1">
    <citation type="submission" date="2015-08" db="EMBL/GenBank/DDBJ databases">
        <title>Ancestral chromatin configuration constrains chromatin evolution on differentiating sex chromosomes in Drosophila.</title>
        <authorList>
            <person name="Zhou Q."/>
            <person name="Bachtrog D."/>
        </authorList>
    </citation>
    <scope>NUCLEOTIDE SEQUENCE [LARGE SCALE GENOMIC DNA]</scope>
    <source>
        <tissue evidence="10">Whole larvae</tissue>
    </source>
</reference>
<dbReference type="Pfam" id="PF24048">
    <property type="entry name" value="LRR_NXF1-5"/>
    <property type="match status" value="1"/>
</dbReference>
<dbReference type="CDD" id="cd14342">
    <property type="entry name" value="UBA_TAP-C"/>
    <property type="match status" value="1"/>
</dbReference>